<dbReference type="InterPro" id="IPR053183">
    <property type="entry name" value="ASL1"/>
</dbReference>
<feature type="region of interest" description="Disordered" evidence="1">
    <location>
        <begin position="69"/>
        <end position="148"/>
    </location>
</feature>
<dbReference type="AlphaFoldDB" id="F0XTP6"/>
<keyword evidence="2" id="KW-0732">Signal</keyword>
<dbReference type="eggNOG" id="ENOG502RXK9">
    <property type="taxonomic scope" value="Eukaryota"/>
</dbReference>
<name>F0XTP6_GROCL</name>
<dbReference type="EMBL" id="GL630006">
    <property type="protein sequence ID" value="EFW98899.1"/>
    <property type="molecule type" value="Genomic_DNA"/>
</dbReference>
<dbReference type="PANTHER" id="PTHR34154">
    <property type="entry name" value="ALKALI-SENSITIVE LINKAGE PROTEIN 1"/>
    <property type="match status" value="1"/>
</dbReference>
<reference evidence="4 5" key="1">
    <citation type="journal article" date="2011" name="Proc. Natl. Acad. Sci. U.S.A.">
        <title>Genome and transcriptome analyses of the mountain pine beetle-fungal symbiont Grosmannia clavigera, a lodgepole pine pathogen.</title>
        <authorList>
            <person name="DiGuistini S."/>
            <person name="Wang Y."/>
            <person name="Liao N.Y."/>
            <person name="Taylor G."/>
            <person name="Tanguay P."/>
            <person name="Feau N."/>
            <person name="Henrissat B."/>
            <person name="Chan S.K."/>
            <person name="Hesse-Orce U."/>
            <person name="Alamouti S.M."/>
            <person name="Tsui C.K.M."/>
            <person name="Docking R.T."/>
            <person name="Levasseur A."/>
            <person name="Haridas S."/>
            <person name="Robertson G."/>
            <person name="Birol I."/>
            <person name="Holt R.A."/>
            <person name="Marra M.A."/>
            <person name="Hamelin R.C."/>
            <person name="Hirst M."/>
            <person name="Jones S.J.M."/>
            <person name="Bohlmann J."/>
            <person name="Breuil C."/>
        </authorList>
    </citation>
    <scope>NUCLEOTIDE SEQUENCE [LARGE SCALE GENOMIC DNA]</scope>
    <source>
        <strain evidence="5">kw1407 / UAMH 11150</strain>
    </source>
</reference>
<sequence length="435" mass="46153">MLNNKQVLAIVAALFTQEALALNVHRHVHNHVHDKRAVVYQETDVVTVTDWSTVTVWEEFSETTQKTMFKGGAHTHHTSSTITSSSSISTSSSVKPSTSSVVPTASSVVPTTSSTSTSSSISTPSPTTFSTSSVAPVPTTSSTSSTVAPVPTTLSVAAAVSSVINKADALIETPTTTSVAPVPTTTAAAAVATVVSTTTSSVAKRGLAYNTGSLLSNFLGTGSKCTWSYNWGKEADSSAPSDIEFVPMLWSPNDYNGWDTAAEKAIAGGSKYFLSFNECDNAGQCNTDAATAATAHQKYMNPYSGRVKIGTPAITNSNLEGAGISWLANFLSACNGNCDFDFCPLHWYNTADTNDFLTHLINAHETCGKDIWITEFAPTGSDDEINSFLIDVMDQMDNNATFSFVQRYAYFWAATGSLLTSETSLSTYGSTFAYQ</sequence>
<dbReference type="SUPFAM" id="SSF51445">
    <property type="entry name" value="(Trans)glycosidases"/>
    <property type="match status" value="1"/>
</dbReference>
<evidence type="ECO:0000313" key="4">
    <source>
        <dbReference type="EMBL" id="EFW98899.1"/>
    </source>
</evidence>
<dbReference type="STRING" id="655863.F0XTP6"/>
<proteinExistence type="predicted"/>
<dbReference type="PANTHER" id="PTHR34154:SF13">
    <property type="entry name" value="ASL1-LIKE GLYCOSYL HYDROLASE CATALYTIC DOMAIN-CONTAINING PROTEIN"/>
    <property type="match status" value="1"/>
</dbReference>
<dbReference type="HOGENOM" id="CLU_040908_4_1_1"/>
<dbReference type="Proteomes" id="UP000007796">
    <property type="component" value="Unassembled WGS sequence"/>
</dbReference>
<evidence type="ECO:0000256" key="1">
    <source>
        <dbReference type="SAM" id="MobiDB-lite"/>
    </source>
</evidence>
<gene>
    <name evidence="4" type="ORF">CMQ_4751</name>
</gene>
<dbReference type="Gene3D" id="3.20.20.80">
    <property type="entry name" value="Glycosidases"/>
    <property type="match status" value="1"/>
</dbReference>
<dbReference type="GO" id="GO:0071966">
    <property type="term" value="P:fungal-type cell wall polysaccharide metabolic process"/>
    <property type="evidence" value="ECO:0007669"/>
    <property type="project" value="TreeGrafter"/>
</dbReference>
<evidence type="ECO:0000256" key="2">
    <source>
        <dbReference type="SAM" id="SignalP"/>
    </source>
</evidence>
<evidence type="ECO:0000259" key="3">
    <source>
        <dbReference type="Pfam" id="PF11790"/>
    </source>
</evidence>
<dbReference type="InterPro" id="IPR017853">
    <property type="entry name" value="GH"/>
</dbReference>
<organism evidence="5">
    <name type="scientific">Grosmannia clavigera (strain kw1407 / UAMH 11150)</name>
    <name type="common">Blue stain fungus</name>
    <name type="synonym">Graphiocladiella clavigera</name>
    <dbReference type="NCBI Taxonomy" id="655863"/>
    <lineage>
        <taxon>Eukaryota</taxon>
        <taxon>Fungi</taxon>
        <taxon>Dikarya</taxon>
        <taxon>Ascomycota</taxon>
        <taxon>Pezizomycotina</taxon>
        <taxon>Sordariomycetes</taxon>
        <taxon>Sordariomycetidae</taxon>
        <taxon>Ophiostomatales</taxon>
        <taxon>Ophiostomataceae</taxon>
        <taxon>Leptographium</taxon>
    </lineage>
</organism>
<dbReference type="RefSeq" id="XP_014168382.1">
    <property type="nucleotide sequence ID" value="XM_014312907.1"/>
</dbReference>
<dbReference type="GO" id="GO:0009277">
    <property type="term" value="C:fungal-type cell wall"/>
    <property type="evidence" value="ECO:0007669"/>
    <property type="project" value="TreeGrafter"/>
</dbReference>
<feature type="domain" description="Asl1-like glycosyl hydrolase catalytic" evidence="3">
    <location>
        <begin position="206"/>
        <end position="432"/>
    </location>
</feature>
<keyword evidence="5" id="KW-1185">Reference proteome</keyword>
<dbReference type="InParanoid" id="F0XTP6"/>
<feature type="compositionally biased region" description="Low complexity" evidence="1">
    <location>
        <begin position="78"/>
        <end position="148"/>
    </location>
</feature>
<dbReference type="OrthoDB" id="43654at2759"/>
<accession>F0XTP6</accession>
<feature type="signal peptide" evidence="2">
    <location>
        <begin position="1"/>
        <end position="21"/>
    </location>
</feature>
<dbReference type="GeneID" id="25977997"/>
<protein>
    <recommendedName>
        <fullName evidence="3">Asl1-like glycosyl hydrolase catalytic domain-containing protein</fullName>
    </recommendedName>
</protein>
<feature type="chain" id="PRO_5003261075" description="Asl1-like glycosyl hydrolase catalytic domain-containing protein" evidence="2">
    <location>
        <begin position="22"/>
        <end position="435"/>
    </location>
</feature>
<evidence type="ECO:0000313" key="5">
    <source>
        <dbReference type="Proteomes" id="UP000007796"/>
    </source>
</evidence>
<dbReference type="Pfam" id="PF11790">
    <property type="entry name" value="Glyco_hydro_cc"/>
    <property type="match status" value="1"/>
</dbReference>
<dbReference type="InterPro" id="IPR024655">
    <property type="entry name" value="Asl1_glyco_hydro_catalytic"/>
</dbReference>